<evidence type="ECO:0000256" key="3">
    <source>
        <dbReference type="ARBA" id="ARBA00022801"/>
    </source>
</evidence>
<accession>A0ABY1ZPP0</accession>
<dbReference type="Gene3D" id="1.10.150.20">
    <property type="entry name" value="5' to 3' exonuclease, C-terminal subdomain"/>
    <property type="match status" value="1"/>
</dbReference>
<keyword evidence="5" id="KW-0482">Metalloprotease</keyword>
<dbReference type="InterPro" id="IPR025657">
    <property type="entry name" value="RadC_JAB"/>
</dbReference>
<evidence type="ECO:0000259" key="7">
    <source>
        <dbReference type="PROSITE" id="PS50249"/>
    </source>
</evidence>
<dbReference type="EMBL" id="SJDL01000003">
    <property type="protein sequence ID" value="TBW58836.1"/>
    <property type="molecule type" value="Genomic_DNA"/>
</dbReference>
<dbReference type="Pfam" id="PF04002">
    <property type="entry name" value="RadC"/>
    <property type="match status" value="1"/>
</dbReference>
<dbReference type="SUPFAM" id="SSF102712">
    <property type="entry name" value="JAB1/MPN domain"/>
    <property type="match status" value="1"/>
</dbReference>
<dbReference type="RefSeq" id="WP_131478852.1">
    <property type="nucleotide sequence ID" value="NZ_SJDL01000003.1"/>
</dbReference>
<keyword evidence="4" id="KW-0862">Zinc</keyword>
<dbReference type="PROSITE" id="PS01302">
    <property type="entry name" value="UPF0758"/>
    <property type="match status" value="1"/>
</dbReference>
<dbReference type="Proteomes" id="UP000313645">
    <property type="component" value="Unassembled WGS sequence"/>
</dbReference>
<keyword evidence="2" id="KW-0479">Metal-binding</keyword>
<keyword evidence="3" id="KW-0378">Hydrolase</keyword>
<organism evidence="8 9">
    <name type="scientific">Marinobacter halodurans</name>
    <dbReference type="NCBI Taxonomy" id="2528979"/>
    <lineage>
        <taxon>Bacteria</taxon>
        <taxon>Pseudomonadati</taxon>
        <taxon>Pseudomonadota</taxon>
        <taxon>Gammaproteobacteria</taxon>
        <taxon>Pseudomonadales</taxon>
        <taxon>Marinobacteraceae</taxon>
        <taxon>Marinobacter</taxon>
    </lineage>
</organism>
<dbReference type="InterPro" id="IPR046778">
    <property type="entry name" value="UPF0758_N"/>
</dbReference>
<name>A0ABY1ZPP0_9GAMM</name>
<comment type="similarity">
    <text evidence="6">Belongs to the UPF0758 family.</text>
</comment>
<keyword evidence="1" id="KW-0645">Protease</keyword>
<evidence type="ECO:0000256" key="5">
    <source>
        <dbReference type="ARBA" id="ARBA00023049"/>
    </source>
</evidence>
<evidence type="ECO:0000256" key="6">
    <source>
        <dbReference type="RuleBase" id="RU003797"/>
    </source>
</evidence>
<dbReference type="SUPFAM" id="SSF47781">
    <property type="entry name" value="RuvA domain 2-like"/>
    <property type="match status" value="1"/>
</dbReference>
<proteinExistence type="inferred from homology"/>
<dbReference type="InterPro" id="IPR037518">
    <property type="entry name" value="MPN"/>
</dbReference>
<sequence length="225" mass="24995">MTTTTAWPTDERPRERLLKHGADSLSDAELLAIFLRTGTAGQPVMDLSRALLAEFGSLRELMTASANRFCQIHGLGTAKYAQVQAAMEMARRVLDAPLHQGDPLRSPDDTRRYLSSRLGHYPHEVFAGLFLDNRHRIIRYEELFRGTIDGAAVYPREVIRQALDHNAAAVIFAHNHPSGVAEPSQADISLTRRLSEALQLVDIRVLDHMVVGHGEVVSLAERGLM</sequence>
<dbReference type="Gene3D" id="3.40.140.10">
    <property type="entry name" value="Cytidine Deaminase, domain 2"/>
    <property type="match status" value="1"/>
</dbReference>
<protein>
    <submittedName>
        <fullName evidence="8">JAB domain-containing protein</fullName>
    </submittedName>
</protein>
<dbReference type="NCBIfam" id="NF000642">
    <property type="entry name" value="PRK00024.1"/>
    <property type="match status" value="1"/>
</dbReference>
<dbReference type="PROSITE" id="PS50249">
    <property type="entry name" value="MPN"/>
    <property type="match status" value="1"/>
</dbReference>
<evidence type="ECO:0000313" key="9">
    <source>
        <dbReference type="Proteomes" id="UP000313645"/>
    </source>
</evidence>
<keyword evidence="9" id="KW-1185">Reference proteome</keyword>
<feature type="domain" description="MPN" evidence="7">
    <location>
        <begin position="103"/>
        <end position="225"/>
    </location>
</feature>
<dbReference type="Pfam" id="PF20582">
    <property type="entry name" value="UPF0758_N"/>
    <property type="match status" value="1"/>
</dbReference>
<dbReference type="NCBIfam" id="TIGR00608">
    <property type="entry name" value="radc"/>
    <property type="match status" value="1"/>
</dbReference>
<evidence type="ECO:0000256" key="4">
    <source>
        <dbReference type="ARBA" id="ARBA00022833"/>
    </source>
</evidence>
<dbReference type="PANTHER" id="PTHR30471:SF3">
    <property type="entry name" value="UPF0758 PROTEIN YEES-RELATED"/>
    <property type="match status" value="1"/>
</dbReference>
<evidence type="ECO:0000313" key="8">
    <source>
        <dbReference type="EMBL" id="TBW58836.1"/>
    </source>
</evidence>
<gene>
    <name evidence="8" type="ORF">EZI54_02905</name>
</gene>
<evidence type="ECO:0000256" key="2">
    <source>
        <dbReference type="ARBA" id="ARBA00022723"/>
    </source>
</evidence>
<evidence type="ECO:0000256" key="1">
    <source>
        <dbReference type="ARBA" id="ARBA00022670"/>
    </source>
</evidence>
<comment type="caution">
    <text evidence="8">The sequence shown here is derived from an EMBL/GenBank/DDBJ whole genome shotgun (WGS) entry which is preliminary data.</text>
</comment>
<dbReference type="InterPro" id="IPR010994">
    <property type="entry name" value="RuvA_2-like"/>
</dbReference>
<dbReference type="CDD" id="cd08071">
    <property type="entry name" value="MPN_DUF2466"/>
    <property type="match status" value="1"/>
</dbReference>
<dbReference type="PANTHER" id="PTHR30471">
    <property type="entry name" value="DNA REPAIR PROTEIN RADC"/>
    <property type="match status" value="1"/>
</dbReference>
<dbReference type="InterPro" id="IPR020891">
    <property type="entry name" value="UPF0758_CS"/>
</dbReference>
<reference evidence="8 9" key="1">
    <citation type="submission" date="2019-02" db="EMBL/GenBank/DDBJ databases">
        <title>Marinobacter halodurans sp. nov., a marine bacterium isolated from sea tidal flat.</title>
        <authorList>
            <person name="Yoo Y."/>
            <person name="Lee D.W."/>
            <person name="Kim B.S."/>
            <person name="Kim J.-J."/>
        </authorList>
    </citation>
    <scope>NUCLEOTIDE SEQUENCE [LARGE SCALE GENOMIC DNA]</scope>
    <source>
        <strain evidence="8 9">YJ-S3-2</strain>
    </source>
</reference>
<dbReference type="InterPro" id="IPR001405">
    <property type="entry name" value="UPF0758"/>
</dbReference>